<dbReference type="KEGG" id="bfu:BCIN_12g00840"/>
<sequence>MAEQAVIRHARREDVPGILTLIHELAAYEHESASVLATPSSLSKTIAFAPSPLVSPSNTTPSTGDSISPTRPARCLLLFPPSPPSSSSSSSSPQTPEPIGMALYFYNYSTWRASAGIYLEDLYVRDSERGKGYGSRLLSVLAKEVVDMEGGRLEWSVLKWNEPSIKFYEGKSVGAKAMDGWQTMRVDGEALVKLAGRAE</sequence>
<keyword evidence="1" id="KW-0808">Transferase</keyword>
<reference evidence="4 5" key="3">
    <citation type="journal article" date="2017" name="Mol. Plant Pathol.">
        <title>A gapless genome sequence of the fungus Botrytis cinerea.</title>
        <authorList>
            <person name="Van Kan J.A."/>
            <person name="Stassen J.H."/>
            <person name="Mosbach A."/>
            <person name="Van Der Lee T.A."/>
            <person name="Faino L."/>
            <person name="Farmer A.D."/>
            <person name="Papasotiriou D.G."/>
            <person name="Zhou S."/>
            <person name="Seidl M.F."/>
            <person name="Cottam E."/>
            <person name="Edel D."/>
            <person name="Hahn M."/>
            <person name="Schwartz D.C."/>
            <person name="Dietrich R.A."/>
            <person name="Widdison S."/>
            <person name="Scalliet G."/>
        </authorList>
    </citation>
    <scope>NUCLEOTIDE SEQUENCE [LARGE SCALE GENOMIC DNA]</scope>
    <source>
        <strain evidence="4 5">B05.10</strain>
    </source>
</reference>
<dbReference type="PROSITE" id="PS51186">
    <property type="entry name" value="GNAT"/>
    <property type="match status" value="1"/>
</dbReference>
<dbReference type="AlphaFoldDB" id="A0A384JY89"/>
<evidence type="ECO:0000256" key="1">
    <source>
        <dbReference type="ARBA" id="ARBA00022679"/>
    </source>
</evidence>
<dbReference type="Pfam" id="PF00583">
    <property type="entry name" value="Acetyltransf_1"/>
    <property type="match status" value="1"/>
</dbReference>
<dbReference type="InterPro" id="IPR051016">
    <property type="entry name" value="Diverse_Substrate_AcTransf"/>
</dbReference>
<feature type="domain" description="N-acetyltransferase" evidence="3">
    <location>
        <begin position="5"/>
        <end position="196"/>
    </location>
</feature>
<proteinExistence type="predicted"/>
<dbReference type="OrthoDB" id="7305308at2759"/>
<keyword evidence="5" id="KW-1185">Reference proteome</keyword>
<dbReference type="VEuPathDB" id="FungiDB:Bcin12g00840"/>
<evidence type="ECO:0000313" key="5">
    <source>
        <dbReference type="Proteomes" id="UP000001798"/>
    </source>
</evidence>
<dbReference type="PANTHER" id="PTHR10545">
    <property type="entry name" value="DIAMINE N-ACETYLTRANSFERASE"/>
    <property type="match status" value="1"/>
</dbReference>
<evidence type="ECO:0000313" key="4">
    <source>
        <dbReference type="EMBL" id="ATZ55491.1"/>
    </source>
</evidence>
<name>A0A384JY89_BOTFB</name>
<dbReference type="SUPFAM" id="SSF55729">
    <property type="entry name" value="Acyl-CoA N-acyltransferases (Nat)"/>
    <property type="match status" value="1"/>
</dbReference>
<dbReference type="PANTHER" id="PTHR10545:SF29">
    <property type="entry name" value="GH14572P-RELATED"/>
    <property type="match status" value="1"/>
</dbReference>
<keyword evidence="2" id="KW-0012">Acyltransferase</keyword>
<organism evidence="4 5">
    <name type="scientific">Botryotinia fuckeliana (strain B05.10)</name>
    <name type="common">Noble rot fungus</name>
    <name type="synonym">Botrytis cinerea</name>
    <dbReference type="NCBI Taxonomy" id="332648"/>
    <lineage>
        <taxon>Eukaryota</taxon>
        <taxon>Fungi</taxon>
        <taxon>Dikarya</taxon>
        <taxon>Ascomycota</taxon>
        <taxon>Pezizomycotina</taxon>
        <taxon>Leotiomycetes</taxon>
        <taxon>Helotiales</taxon>
        <taxon>Sclerotiniaceae</taxon>
        <taxon>Botrytis</taxon>
    </lineage>
</organism>
<reference evidence="4 5" key="2">
    <citation type="journal article" date="2012" name="Eukaryot. Cell">
        <title>Genome update of Botrytis cinerea strains B05.10 and T4.</title>
        <authorList>
            <person name="Staats M."/>
            <person name="van Kan J.A."/>
        </authorList>
    </citation>
    <scope>NUCLEOTIDE SEQUENCE [LARGE SCALE GENOMIC DNA]</scope>
    <source>
        <strain evidence="4 5">B05.10</strain>
    </source>
</reference>
<dbReference type="InterPro" id="IPR016181">
    <property type="entry name" value="Acyl_CoA_acyltransferase"/>
</dbReference>
<dbReference type="RefSeq" id="XP_024552009.1">
    <property type="nucleotide sequence ID" value="XM_024696203.1"/>
</dbReference>
<dbReference type="EMBL" id="CP009816">
    <property type="protein sequence ID" value="ATZ55491.1"/>
    <property type="molecule type" value="Genomic_DNA"/>
</dbReference>
<dbReference type="Proteomes" id="UP000001798">
    <property type="component" value="Chromosome 12"/>
</dbReference>
<gene>
    <name evidence="4" type="ORF">BCIN_12g00840</name>
</gene>
<evidence type="ECO:0000259" key="3">
    <source>
        <dbReference type="PROSITE" id="PS51186"/>
    </source>
</evidence>
<evidence type="ECO:0000256" key="2">
    <source>
        <dbReference type="ARBA" id="ARBA00023315"/>
    </source>
</evidence>
<dbReference type="InterPro" id="IPR000182">
    <property type="entry name" value="GNAT_dom"/>
</dbReference>
<dbReference type="Gene3D" id="3.40.630.30">
    <property type="match status" value="1"/>
</dbReference>
<protein>
    <recommendedName>
        <fullName evidence="3">N-acetyltransferase domain-containing protein</fullName>
    </recommendedName>
</protein>
<dbReference type="GeneID" id="5438524"/>
<reference evidence="4 5" key="1">
    <citation type="journal article" date="2011" name="PLoS Genet.">
        <title>Genomic analysis of the necrotrophic fungal pathogens Sclerotinia sclerotiorum and Botrytis cinerea.</title>
        <authorList>
            <person name="Amselem J."/>
            <person name="Cuomo C.A."/>
            <person name="van Kan J.A."/>
            <person name="Viaud M."/>
            <person name="Benito E.P."/>
            <person name="Couloux A."/>
            <person name="Coutinho P.M."/>
            <person name="de Vries R.P."/>
            <person name="Dyer P.S."/>
            <person name="Fillinger S."/>
            <person name="Fournier E."/>
            <person name="Gout L."/>
            <person name="Hahn M."/>
            <person name="Kohn L."/>
            <person name="Lapalu N."/>
            <person name="Plummer K.M."/>
            <person name="Pradier J.M."/>
            <person name="Quevillon E."/>
            <person name="Sharon A."/>
            <person name="Simon A."/>
            <person name="ten Have A."/>
            <person name="Tudzynski B."/>
            <person name="Tudzynski P."/>
            <person name="Wincker P."/>
            <person name="Andrew M."/>
            <person name="Anthouard V."/>
            <person name="Beever R.E."/>
            <person name="Beffa R."/>
            <person name="Benoit I."/>
            <person name="Bouzid O."/>
            <person name="Brault B."/>
            <person name="Chen Z."/>
            <person name="Choquer M."/>
            <person name="Collemare J."/>
            <person name="Cotton P."/>
            <person name="Danchin E.G."/>
            <person name="Da Silva C."/>
            <person name="Gautier A."/>
            <person name="Giraud C."/>
            <person name="Giraud T."/>
            <person name="Gonzalez C."/>
            <person name="Grossetete S."/>
            <person name="Guldener U."/>
            <person name="Henrissat B."/>
            <person name="Howlett B.J."/>
            <person name="Kodira C."/>
            <person name="Kretschmer M."/>
            <person name="Lappartient A."/>
            <person name="Leroch M."/>
            <person name="Levis C."/>
            <person name="Mauceli E."/>
            <person name="Neuveglise C."/>
            <person name="Oeser B."/>
            <person name="Pearson M."/>
            <person name="Poulain J."/>
            <person name="Poussereau N."/>
            <person name="Quesneville H."/>
            <person name="Rascle C."/>
            <person name="Schumacher J."/>
            <person name="Segurens B."/>
            <person name="Sexton A."/>
            <person name="Silva E."/>
            <person name="Sirven C."/>
            <person name="Soanes D.M."/>
            <person name="Talbot N.J."/>
            <person name="Templeton M."/>
            <person name="Yandava C."/>
            <person name="Yarden O."/>
            <person name="Zeng Q."/>
            <person name="Rollins J.A."/>
            <person name="Lebrun M.H."/>
            <person name="Dickman M."/>
        </authorList>
    </citation>
    <scope>NUCLEOTIDE SEQUENCE [LARGE SCALE GENOMIC DNA]</scope>
    <source>
        <strain evidence="4 5">B05.10</strain>
    </source>
</reference>
<dbReference type="GO" id="GO:0008080">
    <property type="term" value="F:N-acetyltransferase activity"/>
    <property type="evidence" value="ECO:0007669"/>
    <property type="project" value="TreeGrafter"/>
</dbReference>
<accession>A0A384JY89</accession>
<dbReference type="CDD" id="cd04301">
    <property type="entry name" value="NAT_SF"/>
    <property type="match status" value="1"/>
</dbReference>